<dbReference type="AlphaFoldDB" id="A0A7X0FXM7"/>
<dbReference type="InterPro" id="IPR002645">
    <property type="entry name" value="STAS_dom"/>
</dbReference>
<evidence type="ECO:0000313" key="3">
    <source>
        <dbReference type="Proteomes" id="UP000546324"/>
    </source>
</evidence>
<dbReference type="Pfam" id="PF01740">
    <property type="entry name" value="STAS"/>
    <property type="match status" value="1"/>
</dbReference>
<gene>
    <name evidence="2" type="ORF">BKA00_002562</name>
</gene>
<feature type="domain" description="STAS" evidence="1">
    <location>
        <begin position="3"/>
        <end position="42"/>
    </location>
</feature>
<evidence type="ECO:0000259" key="1">
    <source>
        <dbReference type="Pfam" id="PF01740"/>
    </source>
</evidence>
<sequence length="44" mass="4974">MRLWKRAGAAGRELVLLRPHPRVAQVLAMTALDHYLPMHDTLPA</sequence>
<evidence type="ECO:0000313" key="2">
    <source>
        <dbReference type="EMBL" id="MBB6395648.1"/>
    </source>
</evidence>
<dbReference type="SUPFAM" id="SSF52091">
    <property type="entry name" value="SpoIIaa-like"/>
    <property type="match status" value="1"/>
</dbReference>
<protein>
    <submittedName>
        <fullName evidence="2">Anti-anti-sigma regulatory factor</fullName>
    </submittedName>
</protein>
<accession>A0A7X0FXM7</accession>
<dbReference type="InterPro" id="IPR036513">
    <property type="entry name" value="STAS_dom_sf"/>
</dbReference>
<dbReference type="EMBL" id="JACHMQ010000001">
    <property type="protein sequence ID" value="MBB6395648.1"/>
    <property type="molecule type" value="Genomic_DNA"/>
</dbReference>
<name>A0A7X0FXM7_9ACTN</name>
<comment type="caution">
    <text evidence="2">The sequence shown here is derived from an EMBL/GenBank/DDBJ whole genome shotgun (WGS) entry which is preliminary data.</text>
</comment>
<organism evidence="2 3">
    <name type="scientific">Actinomadura coerulea</name>
    <dbReference type="NCBI Taxonomy" id="46159"/>
    <lineage>
        <taxon>Bacteria</taxon>
        <taxon>Bacillati</taxon>
        <taxon>Actinomycetota</taxon>
        <taxon>Actinomycetes</taxon>
        <taxon>Streptosporangiales</taxon>
        <taxon>Thermomonosporaceae</taxon>
        <taxon>Actinomadura</taxon>
    </lineage>
</organism>
<dbReference type="Proteomes" id="UP000546324">
    <property type="component" value="Unassembled WGS sequence"/>
</dbReference>
<proteinExistence type="predicted"/>
<keyword evidence="3" id="KW-1185">Reference proteome</keyword>
<reference evidence="2 3" key="1">
    <citation type="submission" date="2020-08" db="EMBL/GenBank/DDBJ databases">
        <title>Sequencing the genomes of 1000 actinobacteria strains.</title>
        <authorList>
            <person name="Klenk H.-P."/>
        </authorList>
    </citation>
    <scope>NUCLEOTIDE SEQUENCE [LARGE SCALE GENOMIC DNA]</scope>
    <source>
        <strain evidence="2 3">DSM 43675</strain>
    </source>
</reference>
<dbReference type="Gene3D" id="3.30.750.24">
    <property type="entry name" value="STAS domain"/>
    <property type="match status" value="1"/>
</dbReference>